<name>D4J4Z8_9FIRM</name>
<proteinExistence type="predicted"/>
<dbReference type="STRING" id="717962.CC1_05100"/>
<evidence type="ECO:0000313" key="2">
    <source>
        <dbReference type="Proteomes" id="UP000008798"/>
    </source>
</evidence>
<dbReference type="AlphaFoldDB" id="D4J4Z8"/>
<dbReference type="PATRIC" id="fig|717962.3.peg.325"/>
<evidence type="ECO:0008006" key="3">
    <source>
        <dbReference type="Google" id="ProtNLM"/>
    </source>
</evidence>
<reference evidence="1 2" key="1">
    <citation type="submission" date="2010-03" db="EMBL/GenBank/DDBJ databases">
        <title>The genome sequence of Coprococcus catus GD/7.</title>
        <authorList>
            <consortium name="metaHIT consortium -- http://www.metahit.eu/"/>
            <person name="Pajon A."/>
            <person name="Turner K."/>
            <person name="Parkhill J."/>
            <person name="Duncan S."/>
            <person name="Flint H."/>
        </authorList>
    </citation>
    <scope>NUCLEOTIDE SEQUENCE [LARGE SCALE GENOMIC DNA]</scope>
    <source>
        <strain evidence="1 2">GD/7</strain>
    </source>
</reference>
<dbReference type="KEGG" id="cct:CC1_05100"/>
<protein>
    <recommendedName>
        <fullName evidence="3">Lj965 prophage protein</fullName>
    </recommendedName>
</protein>
<organism evidence="1 2">
    <name type="scientific">Coprococcus catus GD/7</name>
    <dbReference type="NCBI Taxonomy" id="717962"/>
    <lineage>
        <taxon>Bacteria</taxon>
        <taxon>Bacillati</taxon>
        <taxon>Bacillota</taxon>
        <taxon>Clostridia</taxon>
        <taxon>Lachnospirales</taxon>
        <taxon>Lachnospiraceae</taxon>
        <taxon>Coprococcus</taxon>
    </lineage>
</organism>
<dbReference type="InterPro" id="IPR053916">
    <property type="entry name" value="DUF6978"/>
</dbReference>
<gene>
    <name evidence="1" type="ORF">CC1_05100</name>
</gene>
<dbReference type="Proteomes" id="UP000008798">
    <property type="component" value="Chromosome"/>
</dbReference>
<reference evidence="1 2" key="2">
    <citation type="submission" date="2010-03" db="EMBL/GenBank/DDBJ databases">
        <authorList>
            <person name="Pajon A."/>
        </authorList>
    </citation>
    <scope>NUCLEOTIDE SEQUENCE [LARGE SCALE GENOMIC DNA]</scope>
    <source>
        <strain evidence="1 2">GD/7</strain>
    </source>
</reference>
<dbReference type="HOGENOM" id="CLU_144223_0_0_9"/>
<evidence type="ECO:0000313" key="1">
    <source>
        <dbReference type="EMBL" id="CBK79419.1"/>
    </source>
</evidence>
<accession>D4J4Z8</accession>
<sequence length="150" mass="17465">MTNLEFENLLQMKKVFVKDNVSLPSRGEAGIFDLKSKTTNDKFYLDVDRRGRIEFSKFKIQNRFAGNKLPLVRIDIDSAPHMNPDGSKTSRNHIHIFKEMENDTGNLPWAYSLEDFEPINFNRDCINFMEIFSGFCEYCNIIMNNIQGVI</sequence>
<dbReference type="Pfam" id="PF22398">
    <property type="entry name" value="DUF6978"/>
    <property type="match status" value="1"/>
</dbReference>
<dbReference type="EMBL" id="FP929038">
    <property type="protein sequence ID" value="CBK79419.1"/>
    <property type="molecule type" value="Genomic_DNA"/>
</dbReference>
<dbReference type="RefSeq" id="WP_015513015.1">
    <property type="nucleotide sequence ID" value="NC_021009.1"/>
</dbReference>